<keyword evidence="2 5" id="KW-0812">Transmembrane</keyword>
<keyword evidence="4 5" id="KW-0472">Membrane</keyword>
<comment type="subcellular location">
    <subcellularLocation>
        <location evidence="1">Membrane</location>
    </subcellularLocation>
</comment>
<organism evidence="7 8">
    <name type="scientific">Entomobacter blattae</name>
    <dbReference type="NCBI Taxonomy" id="2762277"/>
    <lineage>
        <taxon>Bacteria</taxon>
        <taxon>Pseudomonadati</taxon>
        <taxon>Pseudomonadota</taxon>
        <taxon>Alphaproteobacteria</taxon>
        <taxon>Acetobacterales</taxon>
        <taxon>Acetobacteraceae</taxon>
        <taxon>Entomobacter</taxon>
    </lineage>
</organism>
<feature type="transmembrane region" description="Helical" evidence="5">
    <location>
        <begin position="12"/>
        <end position="34"/>
    </location>
</feature>
<feature type="transmembrane region" description="Helical" evidence="5">
    <location>
        <begin position="54"/>
        <end position="74"/>
    </location>
</feature>
<name>A0A7H1NQK1_9PROT</name>
<keyword evidence="8" id="KW-1185">Reference proteome</keyword>
<dbReference type="KEGG" id="ebla:JGUZn3_08280"/>
<dbReference type="Pfam" id="PF13664">
    <property type="entry name" value="DUF4149"/>
    <property type="match status" value="1"/>
</dbReference>
<evidence type="ECO:0000259" key="6">
    <source>
        <dbReference type="Pfam" id="PF13664"/>
    </source>
</evidence>
<protein>
    <recommendedName>
        <fullName evidence="6">TMEM205-like domain-containing protein</fullName>
    </recommendedName>
</protein>
<dbReference type="Proteomes" id="UP000516349">
    <property type="component" value="Chromosome"/>
</dbReference>
<proteinExistence type="predicted"/>
<feature type="transmembrane region" description="Helical" evidence="5">
    <location>
        <begin position="133"/>
        <end position="158"/>
    </location>
</feature>
<feature type="transmembrane region" description="Helical" evidence="5">
    <location>
        <begin position="86"/>
        <end position="112"/>
    </location>
</feature>
<dbReference type="InterPro" id="IPR025423">
    <property type="entry name" value="TMEM205-like"/>
</dbReference>
<keyword evidence="3 5" id="KW-1133">Transmembrane helix</keyword>
<reference evidence="7 8" key="1">
    <citation type="submission" date="2020-08" db="EMBL/GenBank/DDBJ databases">
        <title>Complete genome sequence of Entomobacter blattae G55GP.</title>
        <authorList>
            <person name="Poehlein A."/>
            <person name="Guzman J."/>
            <person name="Daniel R."/>
            <person name="Vilcinskas A."/>
        </authorList>
    </citation>
    <scope>NUCLEOTIDE SEQUENCE [LARGE SCALE GENOMIC DNA]</scope>
    <source>
        <strain evidence="7 8">G55GP</strain>
    </source>
</reference>
<feature type="domain" description="TMEM205-like" evidence="6">
    <location>
        <begin position="14"/>
        <end position="111"/>
    </location>
</feature>
<evidence type="ECO:0000256" key="3">
    <source>
        <dbReference type="ARBA" id="ARBA00022989"/>
    </source>
</evidence>
<evidence type="ECO:0000256" key="4">
    <source>
        <dbReference type="ARBA" id="ARBA00023136"/>
    </source>
</evidence>
<dbReference type="GO" id="GO:0016020">
    <property type="term" value="C:membrane"/>
    <property type="evidence" value="ECO:0007669"/>
    <property type="project" value="UniProtKB-SubCell"/>
</dbReference>
<accession>A0A7H1NQK1</accession>
<dbReference type="AlphaFoldDB" id="A0A7H1NQK1"/>
<dbReference type="RefSeq" id="WP_203414440.1">
    <property type="nucleotide sequence ID" value="NZ_CP060244.1"/>
</dbReference>
<evidence type="ECO:0000256" key="1">
    <source>
        <dbReference type="ARBA" id="ARBA00004370"/>
    </source>
</evidence>
<evidence type="ECO:0000313" key="7">
    <source>
        <dbReference type="EMBL" id="QNT78061.1"/>
    </source>
</evidence>
<gene>
    <name evidence="7" type="ORF">JGUZn3_08280</name>
</gene>
<sequence>MFTAYAIARALHVLAIVIWIGGVCMVTTILLPAIRKNFPPAQRVELFHKIESRFATQARVTTLIAGLSGFYMAWQMHLWGRFAQAHFWWMHAMVFVWLMFTLMLFVIEPFFLEQKIHKDAQKEPVKTYHRLQIMHWVMLVLSLITILGAVTGSVGYSFF</sequence>
<dbReference type="EMBL" id="CP060244">
    <property type="protein sequence ID" value="QNT78061.1"/>
    <property type="molecule type" value="Genomic_DNA"/>
</dbReference>
<evidence type="ECO:0000256" key="5">
    <source>
        <dbReference type="SAM" id="Phobius"/>
    </source>
</evidence>
<evidence type="ECO:0000313" key="8">
    <source>
        <dbReference type="Proteomes" id="UP000516349"/>
    </source>
</evidence>
<evidence type="ECO:0000256" key="2">
    <source>
        <dbReference type="ARBA" id="ARBA00022692"/>
    </source>
</evidence>